<keyword evidence="5" id="KW-0256">Endoplasmic reticulum</keyword>
<dbReference type="GO" id="GO:0005788">
    <property type="term" value="C:endoplasmic reticulum lumen"/>
    <property type="evidence" value="ECO:0007669"/>
    <property type="project" value="UniProtKB-SubCell"/>
</dbReference>
<evidence type="ECO:0000256" key="9">
    <source>
        <dbReference type="ARBA" id="ARBA00056975"/>
    </source>
</evidence>
<comment type="caution">
    <text evidence="13">The sequence shown here is derived from an EMBL/GenBank/DDBJ whole genome shotgun (WGS) entry which is preliminary data.</text>
</comment>
<keyword evidence="8" id="KW-0143">Chaperone</keyword>
<organism evidence="13 14">
    <name type="scientific">Rhynchophorus ferrugineus</name>
    <name type="common">Red palm weevil</name>
    <name type="synonym">Curculio ferrugineus</name>
    <dbReference type="NCBI Taxonomy" id="354439"/>
    <lineage>
        <taxon>Eukaryota</taxon>
        <taxon>Metazoa</taxon>
        <taxon>Ecdysozoa</taxon>
        <taxon>Arthropoda</taxon>
        <taxon>Hexapoda</taxon>
        <taxon>Insecta</taxon>
        <taxon>Pterygota</taxon>
        <taxon>Neoptera</taxon>
        <taxon>Endopterygota</taxon>
        <taxon>Coleoptera</taxon>
        <taxon>Polyphaga</taxon>
        <taxon>Cucujiformia</taxon>
        <taxon>Curculionidae</taxon>
        <taxon>Dryophthorinae</taxon>
        <taxon>Rhynchophorus</taxon>
    </lineage>
</organism>
<dbReference type="InterPro" id="IPR018247">
    <property type="entry name" value="EF_Hand_1_Ca_BS"/>
</dbReference>
<evidence type="ECO:0000256" key="10">
    <source>
        <dbReference type="ARBA" id="ARBA00063143"/>
    </source>
</evidence>
<sequence length="326" mass="37652">MISPINIQYSIIARTGVVHTGHNHDHNAHKEREIDGAYAPRDHDHYDDTGIHRSDFDHEAILGSYKEAEEYDHLPPEEAKRRLSILLTKMDISKDGYIDRKELKAWIIRSFKTLSEEEANEKLEDADEDNDGKVSWAEYIADTYGTESAEDNTLKFHEENIHLISDDKEMWKAADKNKDGVLDSQEWIAFSNPEEHPDMIPIILQQTLRNRDNDNDGSINFQEFVGDRGSDLDKEALHAEKVKFDEEYDKDKDGKLTGNEILSWMIPSDDEIADEEVIHLFAHSDDDHDDLLSFQEILDHHETFVGSEATDYGDHLHNIHQFTDEL</sequence>
<dbReference type="Proteomes" id="UP000625711">
    <property type="component" value="Unassembled WGS sequence"/>
</dbReference>
<dbReference type="Gene3D" id="1.10.238.10">
    <property type="entry name" value="EF-hand"/>
    <property type="match status" value="3"/>
</dbReference>
<accession>A0A834HR99</accession>
<feature type="domain" description="EF-hand" evidence="12">
    <location>
        <begin position="272"/>
        <end position="307"/>
    </location>
</feature>
<dbReference type="GO" id="GO:0015031">
    <property type="term" value="P:protein transport"/>
    <property type="evidence" value="ECO:0007669"/>
    <property type="project" value="UniProtKB-ARBA"/>
</dbReference>
<comment type="function">
    <text evidence="9">Probable molecular chaperone assisting protein biosynthesis and transport in the endoplasmic reticulum. Required for the proper biosynthesis and transport of pulmonary surfactant-associated protein A/SP-A, pulmonary surfactant-associated protein D/SP-D and the lipid transporter ABCA3. By regulating both the proper expression and the degradation through the endoplasmic reticulum-associated protein degradation pathway of these proteins plays a crucial role in pulmonary surfactant homeostasis. Has an anti-fibrotic activity by negatively regulating the secretion of type I and type III collagens. This calcium-binding protein also transiently associates with immature PCSK6 and regulates its secretion.</text>
</comment>
<feature type="domain" description="EF-hand" evidence="12">
    <location>
        <begin position="78"/>
        <end position="113"/>
    </location>
</feature>
<dbReference type="PROSITE" id="PS50222">
    <property type="entry name" value="EF_HAND_2"/>
    <property type="match status" value="5"/>
</dbReference>
<keyword evidence="2" id="KW-0479">Metal-binding</keyword>
<reference evidence="13" key="1">
    <citation type="submission" date="2020-08" db="EMBL/GenBank/DDBJ databases">
        <title>Genome sequencing and assembly of the red palm weevil Rhynchophorus ferrugineus.</title>
        <authorList>
            <person name="Dias G.B."/>
            <person name="Bergman C.M."/>
            <person name="Manee M."/>
        </authorList>
    </citation>
    <scope>NUCLEOTIDE SEQUENCE</scope>
    <source>
        <strain evidence="13">AA-2017</strain>
        <tissue evidence="13">Whole larva</tissue>
    </source>
</reference>
<keyword evidence="14" id="KW-1185">Reference proteome</keyword>
<feature type="domain" description="EF-hand" evidence="12">
    <location>
        <begin position="162"/>
        <end position="197"/>
    </location>
</feature>
<keyword evidence="7" id="KW-0325">Glycoprotein</keyword>
<dbReference type="GO" id="GO:0005509">
    <property type="term" value="F:calcium ion binding"/>
    <property type="evidence" value="ECO:0007669"/>
    <property type="project" value="InterPro"/>
</dbReference>
<comment type="subcellular location">
    <subcellularLocation>
        <location evidence="1">Endoplasmic reticulum lumen</location>
    </subcellularLocation>
</comment>
<evidence type="ECO:0000256" key="3">
    <source>
        <dbReference type="ARBA" id="ARBA00022729"/>
    </source>
</evidence>
<dbReference type="InterPro" id="IPR011992">
    <property type="entry name" value="EF-hand-dom_pair"/>
</dbReference>
<dbReference type="CDD" id="cd16227">
    <property type="entry name" value="EFh_CREC_RCN2_like"/>
    <property type="match status" value="1"/>
</dbReference>
<comment type="subunit">
    <text evidence="10">Interacts with PCSK6 (immature form including the propeptide); probably involved in the maturation and the secretion of PCSK6.</text>
</comment>
<dbReference type="PANTHER" id="PTHR10827:SF95">
    <property type="entry name" value="LD34388P"/>
    <property type="match status" value="1"/>
</dbReference>
<evidence type="ECO:0000313" key="13">
    <source>
        <dbReference type="EMBL" id="KAF7266303.1"/>
    </source>
</evidence>
<gene>
    <name evidence="13" type="ORF">GWI33_020331</name>
</gene>
<name>A0A834HR99_RHYFE</name>
<evidence type="ECO:0000256" key="11">
    <source>
        <dbReference type="ARBA" id="ARBA00072696"/>
    </source>
</evidence>
<dbReference type="Pfam" id="PF13499">
    <property type="entry name" value="EF-hand_7"/>
    <property type="match status" value="2"/>
</dbReference>
<proteinExistence type="predicted"/>
<evidence type="ECO:0000256" key="6">
    <source>
        <dbReference type="ARBA" id="ARBA00022837"/>
    </source>
</evidence>
<protein>
    <recommendedName>
        <fullName evidence="11">Reticulocalbin-3</fullName>
    </recommendedName>
</protein>
<evidence type="ECO:0000256" key="5">
    <source>
        <dbReference type="ARBA" id="ARBA00022824"/>
    </source>
</evidence>
<evidence type="ECO:0000256" key="1">
    <source>
        <dbReference type="ARBA" id="ARBA00004319"/>
    </source>
</evidence>
<evidence type="ECO:0000313" key="14">
    <source>
        <dbReference type="Proteomes" id="UP000625711"/>
    </source>
</evidence>
<feature type="domain" description="EF-hand" evidence="12">
    <location>
        <begin position="114"/>
        <end position="149"/>
    </location>
</feature>
<dbReference type="EMBL" id="JAACXV010014549">
    <property type="protein sequence ID" value="KAF7266303.1"/>
    <property type="molecule type" value="Genomic_DNA"/>
</dbReference>
<dbReference type="PROSITE" id="PS00018">
    <property type="entry name" value="EF_HAND_1"/>
    <property type="match status" value="6"/>
</dbReference>
<dbReference type="SMART" id="SM00054">
    <property type="entry name" value="EFh"/>
    <property type="match status" value="6"/>
</dbReference>
<evidence type="ECO:0000256" key="8">
    <source>
        <dbReference type="ARBA" id="ARBA00023186"/>
    </source>
</evidence>
<dbReference type="FunFam" id="1.10.238.10:FF:000104">
    <property type="entry name" value="calumenin isoform X1"/>
    <property type="match status" value="1"/>
</dbReference>
<feature type="domain" description="EF-hand" evidence="12">
    <location>
        <begin position="246"/>
        <end position="271"/>
    </location>
</feature>
<dbReference type="PANTHER" id="PTHR10827">
    <property type="entry name" value="RETICULOCALBIN"/>
    <property type="match status" value="1"/>
</dbReference>
<keyword evidence="3" id="KW-0732">Signal</keyword>
<evidence type="ECO:0000259" key="12">
    <source>
        <dbReference type="PROSITE" id="PS50222"/>
    </source>
</evidence>
<dbReference type="SUPFAM" id="SSF47473">
    <property type="entry name" value="EF-hand"/>
    <property type="match status" value="2"/>
</dbReference>
<evidence type="ECO:0000256" key="4">
    <source>
        <dbReference type="ARBA" id="ARBA00022737"/>
    </source>
</evidence>
<dbReference type="OrthoDB" id="293868at2759"/>
<evidence type="ECO:0000256" key="2">
    <source>
        <dbReference type="ARBA" id="ARBA00022723"/>
    </source>
</evidence>
<dbReference type="AlphaFoldDB" id="A0A834HR99"/>
<keyword evidence="4" id="KW-0677">Repeat</keyword>
<keyword evidence="6" id="KW-0106">Calcium</keyword>
<evidence type="ECO:0000256" key="7">
    <source>
        <dbReference type="ARBA" id="ARBA00023180"/>
    </source>
</evidence>
<dbReference type="InterPro" id="IPR002048">
    <property type="entry name" value="EF_hand_dom"/>
</dbReference>